<sequence length="50" mass="5877">MVACNNRHLDRKYLSNYNLAKNSISNKTTIFSVKNLKIFLLINHNRNLID</sequence>
<evidence type="ECO:0000313" key="1">
    <source>
        <dbReference type="EMBL" id="RNA04217.1"/>
    </source>
</evidence>
<dbReference type="AlphaFoldDB" id="A0A3M7PYK6"/>
<name>A0A3M7PYK6_BRAPC</name>
<dbReference type="EMBL" id="REGN01008196">
    <property type="protein sequence ID" value="RNA04217.1"/>
    <property type="molecule type" value="Genomic_DNA"/>
</dbReference>
<reference evidence="1 2" key="1">
    <citation type="journal article" date="2018" name="Sci. Rep.">
        <title>Genomic signatures of local adaptation to the degree of environmental predictability in rotifers.</title>
        <authorList>
            <person name="Franch-Gras L."/>
            <person name="Hahn C."/>
            <person name="Garcia-Roger E.M."/>
            <person name="Carmona M.J."/>
            <person name="Serra M."/>
            <person name="Gomez A."/>
        </authorList>
    </citation>
    <scope>NUCLEOTIDE SEQUENCE [LARGE SCALE GENOMIC DNA]</scope>
    <source>
        <strain evidence="1">HYR1</strain>
    </source>
</reference>
<proteinExistence type="predicted"/>
<dbReference type="Proteomes" id="UP000276133">
    <property type="component" value="Unassembled WGS sequence"/>
</dbReference>
<protein>
    <submittedName>
        <fullName evidence="1">Uncharacterized protein</fullName>
    </submittedName>
</protein>
<comment type="caution">
    <text evidence="1">The sequence shown here is derived from an EMBL/GenBank/DDBJ whole genome shotgun (WGS) entry which is preliminary data.</text>
</comment>
<gene>
    <name evidence="1" type="ORF">BpHYR1_015046</name>
</gene>
<accession>A0A3M7PYK6</accession>
<keyword evidence="2" id="KW-1185">Reference proteome</keyword>
<evidence type="ECO:0000313" key="2">
    <source>
        <dbReference type="Proteomes" id="UP000276133"/>
    </source>
</evidence>
<organism evidence="1 2">
    <name type="scientific">Brachionus plicatilis</name>
    <name type="common">Marine rotifer</name>
    <name type="synonym">Brachionus muelleri</name>
    <dbReference type="NCBI Taxonomy" id="10195"/>
    <lineage>
        <taxon>Eukaryota</taxon>
        <taxon>Metazoa</taxon>
        <taxon>Spiralia</taxon>
        <taxon>Gnathifera</taxon>
        <taxon>Rotifera</taxon>
        <taxon>Eurotatoria</taxon>
        <taxon>Monogononta</taxon>
        <taxon>Pseudotrocha</taxon>
        <taxon>Ploima</taxon>
        <taxon>Brachionidae</taxon>
        <taxon>Brachionus</taxon>
    </lineage>
</organism>